<feature type="compositionally biased region" description="Basic and acidic residues" evidence="8">
    <location>
        <begin position="782"/>
        <end position="801"/>
    </location>
</feature>
<evidence type="ECO:0000256" key="6">
    <source>
        <dbReference type="ARBA" id="ARBA00023242"/>
    </source>
</evidence>
<keyword evidence="5" id="KW-0862">Zinc</keyword>
<evidence type="ECO:0000256" key="1">
    <source>
        <dbReference type="ARBA" id="ARBA00004123"/>
    </source>
</evidence>
<feature type="domain" description="C2H2-type" evidence="9">
    <location>
        <begin position="2366"/>
        <end position="2393"/>
    </location>
</feature>
<feature type="compositionally biased region" description="Polar residues" evidence="8">
    <location>
        <begin position="524"/>
        <end position="533"/>
    </location>
</feature>
<feature type="region of interest" description="Disordered" evidence="8">
    <location>
        <begin position="2561"/>
        <end position="2587"/>
    </location>
</feature>
<comment type="subcellular location">
    <subcellularLocation>
        <location evidence="1">Nucleus</location>
    </subcellularLocation>
</comment>
<protein>
    <recommendedName>
        <fullName evidence="9">C2H2-type domain-containing protein</fullName>
    </recommendedName>
</protein>
<dbReference type="SMART" id="SM00355">
    <property type="entry name" value="ZnF_C2H2"/>
    <property type="match status" value="19"/>
</dbReference>
<feature type="compositionally biased region" description="Polar residues" evidence="8">
    <location>
        <begin position="491"/>
        <end position="506"/>
    </location>
</feature>
<dbReference type="Pfam" id="PF21538">
    <property type="entry name" value="Med15_M"/>
    <property type="match status" value="1"/>
</dbReference>
<dbReference type="InterPro" id="IPR013087">
    <property type="entry name" value="Znf_C2H2_type"/>
</dbReference>
<evidence type="ECO:0000256" key="3">
    <source>
        <dbReference type="ARBA" id="ARBA00022737"/>
    </source>
</evidence>
<feature type="compositionally biased region" description="Basic and acidic residues" evidence="8">
    <location>
        <begin position="534"/>
        <end position="601"/>
    </location>
</feature>
<dbReference type="OrthoDB" id="4737882at2759"/>
<evidence type="ECO:0000256" key="8">
    <source>
        <dbReference type="SAM" id="MobiDB-lite"/>
    </source>
</evidence>
<keyword evidence="2" id="KW-0479">Metal-binding</keyword>
<evidence type="ECO:0000313" key="10">
    <source>
        <dbReference type="EMBL" id="CAH0545745.1"/>
    </source>
</evidence>
<dbReference type="Proteomes" id="UP001154078">
    <property type="component" value="Chromosome 1"/>
</dbReference>
<feature type="compositionally biased region" description="Basic residues" evidence="8">
    <location>
        <begin position="820"/>
        <end position="830"/>
    </location>
</feature>
<dbReference type="Gene3D" id="3.30.160.60">
    <property type="entry name" value="Classic Zinc Finger"/>
    <property type="match status" value="5"/>
</dbReference>
<evidence type="ECO:0000256" key="4">
    <source>
        <dbReference type="ARBA" id="ARBA00022771"/>
    </source>
</evidence>
<dbReference type="PROSITE" id="PS50157">
    <property type="entry name" value="ZINC_FINGER_C2H2_2"/>
    <property type="match status" value="4"/>
</dbReference>
<evidence type="ECO:0000256" key="5">
    <source>
        <dbReference type="ARBA" id="ARBA00022833"/>
    </source>
</evidence>
<keyword evidence="3" id="KW-0677">Repeat</keyword>
<feature type="compositionally biased region" description="Basic and acidic residues" evidence="8">
    <location>
        <begin position="945"/>
        <end position="966"/>
    </location>
</feature>
<feature type="region of interest" description="Disordered" evidence="8">
    <location>
        <begin position="491"/>
        <end position="601"/>
    </location>
</feature>
<feature type="region of interest" description="Disordered" evidence="8">
    <location>
        <begin position="776"/>
        <end position="833"/>
    </location>
</feature>
<feature type="compositionally biased region" description="Basic and acidic residues" evidence="8">
    <location>
        <begin position="912"/>
        <end position="932"/>
    </location>
</feature>
<dbReference type="GO" id="GO:0008270">
    <property type="term" value="F:zinc ion binding"/>
    <property type="evidence" value="ECO:0007669"/>
    <property type="project" value="UniProtKB-KW"/>
</dbReference>
<evidence type="ECO:0000256" key="2">
    <source>
        <dbReference type="ARBA" id="ARBA00022723"/>
    </source>
</evidence>
<feature type="compositionally biased region" description="Basic and acidic residues" evidence="8">
    <location>
        <begin position="507"/>
        <end position="523"/>
    </location>
</feature>
<name>A0A9P0AR49_BRAAE</name>
<feature type="compositionally biased region" description="Basic and acidic residues" evidence="8">
    <location>
        <begin position="694"/>
        <end position="728"/>
    </location>
</feature>
<feature type="compositionally biased region" description="Low complexity" evidence="8">
    <location>
        <begin position="90"/>
        <end position="100"/>
    </location>
</feature>
<feature type="domain" description="C2H2-type" evidence="9">
    <location>
        <begin position="2481"/>
        <end position="2508"/>
    </location>
</feature>
<dbReference type="PROSITE" id="PS00028">
    <property type="entry name" value="ZINC_FINGER_C2H2_1"/>
    <property type="match status" value="4"/>
</dbReference>
<evidence type="ECO:0000259" key="9">
    <source>
        <dbReference type="PROSITE" id="PS50157"/>
    </source>
</evidence>
<dbReference type="EMBL" id="OV121132">
    <property type="protein sequence ID" value="CAH0545745.1"/>
    <property type="molecule type" value="Genomic_DNA"/>
</dbReference>
<feature type="region of interest" description="Disordered" evidence="8">
    <location>
        <begin position="81"/>
        <end position="104"/>
    </location>
</feature>
<dbReference type="InterPro" id="IPR036236">
    <property type="entry name" value="Znf_C2H2_sf"/>
</dbReference>
<dbReference type="GO" id="GO:0005634">
    <property type="term" value="C:nucleus"/>
    <property type="evidence" value="ECO:0007669"/>
    <property type="project" value="UniProtKB-SubCell"/>
</dbReference>
<dbReference type="InterPro" id="IPR050888">
    <property type="entry name" value="ZnF_C2H2-type_TF"/>
</dbReference>
<evidence type="ECO:0000313" key="11">
    <source>
        <dbReference type="Proteomes" id="UP001154078"/>
    </source>
</evidence>
<dbReference type="PANTHER" id="PTHR24406">
    <property type="entry name" value="TRANSCRIPTIONAL REPRESSOR CTCFL-RELATED"/>
    <property type="match status" value="1"/>
</dbReference>
<dbReference type="InterPro" id="IPR048385">
    <property type="entry name" value="Med15_central"/>
</dbReference>
<organism evidence="10 11">
    <name type="scientific">Brassicogethes aeneus</name>
    <name type="common">Rape pollen beetle</name>
    <name type="synonym">Meligethes aeneus</name>
    <dbReference type="NCBI Taxonomy" id="1431903"/>
    <lineage>
        <taxon>Eukaryota</taxon>
        <taxon>Metazoa</taxon>
        <taxon>Ecdysozoa</taxon>
        <taxon>Arthropoda</taxon>
        <taxon>Hexapoda</taxon>
        <taxon>Insecta</taxon>
        <taxon>Pterygota</taxon>
        <taxon>Neoptera</taxon>
        <taxon>Endopterygota</taxon>
        <taxon>Coleoptera</taxon>
        <taxon>Polyphaga</taxon>
        <taxon>Cucujiformia</taxon>
        <taxon>Nitidulidae</taxon>
        <taxon>Meligethinae</taxon>
        <taxon>Brassicogethes</taxon>
    </lineage>
</organism>
<reference evidence="10" key="1">
    <citation type="submission" date="2021-12" db="EMBL/GenBank/DDBJ databases">
        <authorList>
            <person name="King R."/>
        </authorList>
    </citation>
    <scope>NUCLEOTIDE SEQUENCE</scope>
</reference>
<keyword evidence="11" id="KW-1185">Reference proteome</keyword>
<feature type="region of interest" description="Disordered" evidence="8">
    <location>
        <begin position="909"/>
        <end position="974"/>
    </location>
</feature>
<evidence type="ECO:0000256" key="7">
    <source>
        <dbReference type="PROSITE-ProRule" id="PRU00042"/>
    </source>
</evidence>
<keyword evidence="4 7" id="KW-0863">Zinc-finger</keyword>
<keyword evidence="6" id="KW-0539">Nucleus</keyword>
<dbReference type="SUPFAM" id="SSF57667">
    <property type="entry name" value="beta-beta-alpha zinc fingers"/>
    <property type="match status" value="1"/>
</dbReference>
<feature type="domain" description="C2H2-type" evidence="9">
    <location>
        <begin position="1992"/>
        <end position="2014"/>
    </location>
</feature>
<accession>A0A9P0AR49</accession>
<feature type="region of interest" description="Disordered" evidence="8">
    <location>
        <begin position="2506"/>
        <end position="2525"/>
    </location>
</feature>
<feature type="region of interest" description="Disordered" evidence="8">
    <location>
        <begin position="661"/>
        <end position="729"/>
    </location>
</feature>
<proteinExistence type="predicted"/>
<sequence length="2901" mass="330902">MGDEYEKKLSSLEKYIPFLNDMLAQLKDSKKIDKKKQLNKMEFLYSIITNRRKRVKFESLQKCEDVIIQLYNKVNKNPAQNEAPVKSIDSSKLSPSPSLPRDIIHSKPMVMPSEKVGKPNRVENDNLSSEPVFYPYSVSGGSLNQNKSILDSNEFDIALSKPPISLDDLQRLEEDVRDKIINSPPGNALDDKFLDDFCDLNKIINLETSSLPEKNTTKLPVKVPPKLSECVKTGKTIKDSDSIFGNTLSKIDNQLLEKSKEKDTKKERTSCISKEYKKERILSKESKHKHKKYDYKKYHKDYKQKDHKTVIKTKETKREEGKIYINRGENDSNKKPSAKPDILKSISEIIDESKKNAFKIPLLGKKLPETITSSSVQNVPVQVVEPPKMVPPPNLAEFIRIDQNVPTNSFHYIHRQQNNISVPIQHNFGSPDYNNPHSNRVTPIINEQYFTTPYFNNAPNEHRPIQFIGQQQHDKPEFMEDYQFIQQNQFSYEPSPPLNRSQYSLNKDNRDPRSYKEQHKQYENNDFNQPQTSKFREEDSRPNLRDPRLARVDPRQRNRDPRLNREDPRPQNRDPRQFKVDDKPRGRSKEAKEVGDTHDSIRYKNQFDRVYSAMNNNRSSSDVGDKNNNSRTVYGVQNFKIPKIIKEVHITKSADVESDLNLEGGPEINSLKEPELVESTSETITETVSSSVQDDAKEKSAEKAVKKQHTQEDKDGKPETKNDSRKSEQNVLAQFFANLMGSEDKKEKKGAFLSLMRTFSDSFSDSQLEKISNIIKDEDDEAAKKTADKSTVETNKEKECPVVDQEEEEEEPSNIQEVKVRRKPGPKPRKKGTEVLQADPVKVLVGGRIKKYKRPTSTRVKRPTSTRVKRHKTELDLLHENIQDMFISDVLTANSKRLCRMPKSYPQALNTDMKDEEKDSKKKISRKEDSVGVKHMSNVKVVKISPKESLETEDSKHGKDEEDKNTQKTNKRKRETLWGSALINKWKKKKTDEDKPIVAPDEEKNKTQCKLCAFTGKSLTQHCVMNHPDEDVWSSRLTKENAKLALEDARVNMKKYEELTTAFKLKRKYKFACRFCTHSNSMRPIAFYDHVTMHTGEFRFKCQDCNYANNNSNGLGVHIQKNEAHQRRVLPSKLSGLYTFLFMCNECNYCQIDEENVKKHAKKSHGKNVKITKIVSSTLPILDVDDDYLQKRRMQLEKDEVDTTVIEKKRHVRKAIIDYTTSKISEEPTLKKKKTSDETDSLMENLNAPANLDLSIKDVVLPQRHSKRAAKEKAIAKIKAQLEEDNPKKDKSTVLPNQFEEEATLIIPEVEIQGIQINDTDMNEDNEKIEGLKKMEDVNKFVATNRNSLKFVEKLSSRLQNNKSTVLQNQVEEKATLIIPEVEMQGIQINDTDMNEDNEKIDRERLKKMEDVNKFVATNRNSLNFVEKLSSRLQNNKSTVLQNQYKEKATLIIPEVEMQGIQINDTDMNEDNEKIHRERLKKMEDVNKFVATNRNSLNFVEKLSSRLQNNKSTVLQNLVKEKATLIIPEVEIQGIQISDTDINEDNEKIDRGRIKKMEDVNKLVATNRNSLNFVEKLSSRLQNEVFDKLKPEEEDGIPELVPLPAIEVPVTSSLPVVETSIKKPVFVEEPLQISNLINQVPQKSNSFIAGIIGKLKDSLDKNLSDKDDDSSRPPNLLHLNDVNDKASLDDSVILNYRYFKVVKKDDVLTYSCQVPPCVYSCENQDSFMKHCKEHGKIDKVDCDVCKLTIDGGMMDDMFRHVLNVHLTESDSLSDDKLSTVVDRTPDLSNSDIEEDNIVTGDIIESKNPGQDKNPLKLKISEVVVPPLRPLKLKIPRINSKIFGFKMNDKQLRNPRKSKQAMAKFLTALSDLYKCPAYSCLFSTNVRDFFESHLKSHKMWANSYIPCVYCDYNISCEHVTTHIDVKHGNCRYACGYCLYRTVNSDYVYAHHLQRHGGKGKPITVQVGITAVRLAAESQNTSPSLNIPKYCKPYHCKPCQKSFLFENDFNRHLLRHNFVDLMQCGYPVVCSALESTNKMVQHWNSVHNVCAYQCGYCYFNAPNQVTTFQHQVAIHFNQSPMVYCRINPNENIDNLFYGNEALAMLPVLRQLPDSMKQPEAPSKGQPIKVTNVYAKENSLLDSPIKIVSGLTTTTGSKLFQVLPSESLISLATNAKFQILKPIPNRFNSLFSLAKLPQITVTSIVSTSSSSLTSLPSVVPTSSSSYSLTSLPYIVPTSSSYVTSLQSTSIGQGSFLQQTSSSGNSQPAEIGRIEIPPVEISSKTSELPEQSEVNFFSVADSERKSLLQKNATSSEDEGSEKSSDKRCLAGKDLFKCAYCDCAYPNANAFKYHAAFSITCRSATNQETPFECAHCKRRLNSAQALVDHIQYHGNFKYSCSLCEDQYPSAAQIRSHMKTKHNVASILLTPLNNQQHDTQELHEFLVRPRFAQAAATTATKEKSESMEFMPDKIDRIPSRAIFTAPLKCEMCGYTNKVRANFVRHLRMHGEGKEVPRSAPVNPLPSSGKKKKTFDKMANNWFQGGGTGGQEKSIILLDDTTIQPKAAKISKPSTSATHHTPPPSSMDSSIETVASGSFSKKKSLHVSEDFIAKINKDVKKTAKQLEKLKKSKEVVVVSDDDAQKTEEKQVPDPYDLTHLISEFGGFGNPLDKQFKCPVCEKFKSAQVVDFILHLYKEKKVKRFRCRKCSATSVAYDIMRRHMTKLHDTPTPWEDIRRLPRHKKLEAWIQLLLRAQADEIIRKCGAVPAVIDDNEKIIRACKFCDLKFSSEGRLEEHHLVHWRKKPFRCGLCKFDDVRREKVVEHWKREHTGECAVSIRAPLVAVVLASKDESDKQSHKEAEKELDLKKIKTTLPVNQLGFNVTAEQLGNIVDLNCYVEVEKYVPEEI</sequence>
<gene>
    <name evidence="10" type="ORF">MELIAE_LOCUS77</name>
</gene>
<feature type="compositionally biased region" description="Low complexity" evidence="8">
    <location>
        <begin position="677"/>
        <end position="692"/>
    </location>
</feature>
<feature type="domain" description="C2H2-type" evidence="9">
    <location>
        <begin position="2772"/>
        <end position="2799"/>
    </location>
</feature>